<sequence>MQVSLVNFVVIGGGKLVGIGQGDDQGTGQFLAFYGGKKAFEASPTGSTPFRDFAAWLGVFLGLRRAFPWYMDFD</sequence>
<reference evidence="2" key="1">
    <citation type="journal article" date="2019" name="Int. J. Syst. Evol. Microbiol.">
        <title>The Global Catalogue of Microorganisms (GCM) 10K type strain sequencing project: providing services to taxonomists for standard genome sequencing and annotation.</title>
        <authorList>
            <consortium name="The Broad Institute Genomics Platform"/>
            <consortium name="The Broad Institute Genome Sequencing Center for Infectious Disease"/>
            <person name="Wu L."/>
            <person name="Ma J."/>
        </authorList>
    </citation>
    <scope>NUCLEOTIDE SEQUENCE [LARGE SCALE GENOMIC DNA]</scope>
    <source>
        <strain evidence="2">JCM 18053</strain>
    </source>
</reference>
<dbReference type="Proteomes" id="UP001499852">
    <property type="component" value="Unassembled WGS sequence"/>
</dbReference>
<comment type="caution">
    <text evidence="1">The sequence shown here is derived from an EMBL/GenBank/DDBJ whole genome shotgun (WGS) entry which is preliminary data.</text>
</comment>
<evidence type="ECO:0000313" key="2">
    <source>
        <dbReference type="Proteomes" id="UP001499852"/>
    </source>
</evidence>
<protein>
    <submittedName>
        <fullName evidence="1">Uncharacterized protein</fullName>
    </submittedName>
</protein>
<evidence type="ECO:0000313" key="1">
    <source>
        <dbReference type="EMBL" id="GAA5143602.1"/>
    </source>
</evidence>
<accession>A0ABP9PAR4</accession>
<dbReference type="EMBL" id="BAABIA010000006">
    <property type="protein sequence ID" value="GAA5143602.1"/>
    <property type="molecule type" value="Genomic_DNA"/>
</dbReference>
<name>A0ABP9PAR4_9BACT</name>
<proteinExistence type="predicted"/>
<keyword evidence="2" id="KW-1185">Reference proteome</keyword>
<organism evidence="1 2">
    <name type="scientific">Prosthecobacter algae</name>
    <dbReference type="NCBI Taxonomy" id="1144682"/>
    <lineage>
        <taxon>Bacteria</taxon>
        <taxon>Pseudomonadati</taxon>
        <taxon>Verrucomicrobiota</taxon>
        <taxon>Verrucomicrobiia</taxon>
        <taxon>Verrucomicrobiales</taxon>
        <taxon>Verrucomicrobiaceae</taxon>
        <taxon>Prosthecobacter</taxon>
    </lineage>
</organism>
<gene>
    <name evidence="1" type="ORF">GCM10023213_31810</name>
</gene>